<dbReference type="InterPro" id="IPR051089">
    <property type="entry name" value="prtT"/>
</dbReference>
<proteinExistence type="predicted"/>
<dbReference type="InterPro" id="IPR036864">
    <property type="entry name" value="Zn2-C6_fun-type_DNA-bd_sf"/>
</dbReference>
<dbReference type="SUPFAM" id="SSF57701">
    <property type="entry name" value="Zn2/Cys6 DNA-binding domain"/>
    <property type="match status" value="1"/>
</dbReference>
<dbReference type="GO" id="GO:0005634">
    <property type="term" value="C:nucleus"/>
    <property type="evidence" value="ECO:0007669"/>
    <property type="project" value="UniProtKB-SubCell"/>
</dbReference>
<dbReference type="Proteomes" id="UP000000267">
    <property type="component" value="Unassembled WGS sequence"/>
</dbReference>
<evidence type="ECO:0000313" key="9">
    <source>
        <dbReference type="EMBL" id="EDO16091.1"/>
    </source>
</evidence>
<dbReference type="RefSeq" id="XP_001643949.1">
    <property type="nucleotide sequence ID" value="XM_001643899.1"/>
</dbReference>
<evidence type="ECO:0000256" key="1">
    <source>
        <dbReference type="ARBA" id="ARBA00004123"/>
    </source>
</evidence>
<keyword evidence="4" id="KW-0804">Transcription</keyword>
<dbReference type="CDD" id="cd00067">
    <property type="entry name" value="GAL4"/>
    <property type="match status" value="1"/>
</dbReference>
<dbReference type="InParanoid" id="A7TNP0"/>
<dbReference type="KEGG" id="vpo:Kpol_1001p3"/>
<feature type="compositionally biased region" description="Polar residues" evidence="7">
    <location>
        <begin position="125"/>
        <end position="135"/>
    </location>
</feature>
<dbReference type="PhylomeDB" id="A7TNP0"/>
<dbReference type="EMBL" id="DS480433">
    <property type="protein sequence ID" value="EDO16091.1"/>
    <property type="molecule type" value="Genomic_DNA"/>
</dbReference>
<evidence type="ECO:0000256" key="7">
    <source>
        <dbReference type="SAM" id="MobiDB-lite"/>
    </source>
</evidence>
<dbReference type="GO" id="GO:0008270">
    <property type="term" value="F:zinc ion binding"/>
    <property type="evidence" value="ECO:0007669"/>
    <property type="project" value="InterPro"/>
</dbReference>
<evidence type="ECO:0000313" key="10">
    <source>
        <dbReference type="Proteomes" id="UP000000267"/>
    </source>
</evidence>
<reference evidence="9 10" key="1">
    <citation type="journal article" date="2007" name="Proc. Natl. Acad. Sci. U.S.A.">
        <title>Independent sorting-out of thousands of duplicated gene pairs in two yeast species descended from a whole-genome duplication.</title>
        <authorList>
            <person name="Scannell D.R."/>
            <person name="Frank A.C."/>
            <person name="Conant G.C."/>
            <person name="Byrne K.P."/>
            <person name="Woolfit M."/>
            <person name="Wolfe K.H."/>
        </authorList>
    </citation>
    <scope>NUCLEOTIDE SEQUENCE [LARGE SCALE GENOMIC DNA]</scope>
    <source>
        <strain evidence="10">ATCC 22028 / DSM 70294 / BCRC 21397 / CBS 2163 / NBRC 10782 / NRRL Y-8283 / UCD 57-17</strain>
    </source>
</reference>
<dbReference type="eggNOG" id="ENOG502QRSG">
    <property type="taxonomic scope" value="Eukaryota"/>
</dbReference>
<dbReference type="AlphaFoldDB" id="A7TNP0"/>
<evidence type="ECO:0000256" key="6">
    <source>
        <dbReference type="SAM" id="Coils"/>
    </source>
</evidence>
<dbReference type="InterPro" id="IPR001138">
    <property type="entry name" value="Zn2Cys6_DnaBD"/>
</dbReference>
<dbReference type="HOGENOM" id="CLU_004837_0_0_1"/>
<dbReference type="GO" id="GO:0000981">
    <property type="term" value="F:DNA-binding transcription factor activity, RNA polymerase II-specific"/>
    <property type="evidence" value="ECO:0007669"/>
    <property type="project" value="InterPro"/>
</dbReference>
<dbReference type="PANTHER" id="PTHR31845">
    <property type="entry name" value="FINGER DOMAIN PROTEIN, PUTATIVE-RELATED"/>
    <property type="match status" value="1"/>
</dbReference>
<dbReference type="PROSITE" id="PS00463">
    <property type="entry name" value="ZN2_CY6_FUNGAL_1"/>
    <property type="match status" value="1"/>
</dbReference>
<feature type="domain" description="Zn(2)-C6 fungal-type" evidence="8">
    <location>
        <begin position="66"/>
        <end position="100"/>
    </location>
</feature>
<keyword evidence="3" id="KW-0238">DNA-binding</keyword>
<keyword evidence="5" id="KW-0539">Nucleus</keyword>
<evidence type="ECO:0000256" key="3">
    <source>
        <dbReference type="ARBA" id="ARBA00023125"/>
    </source>
</evidence>
<organism evidence="10">
    <name type="scientific">Vanderwaltozyma polyspora (strain ATCC 22028 / DSM 70294 / BCRC 21397 / CBS 2163 / NBRC 10782 / NRRL Y-8283 / UCD 57-17)</name>
    <name type="common">Kluyveromyces polysporus</name>
    <dbReference type="NCBI Taxonomy" id="436907"/>
    <lineage>
        <taxon>Eukaryota</taxon>
        <taxon>Fungi</taxon>
        <taxon>Dikarya</taxon>
        <taxon>Ascomycota</taxon>
        <taxon>Saccharomycotina</taxon>
        <taxon>Saccharomycetes</taxon>
        <taxon>Saccharomycetales</taxon>
        <taxon>Saccharomycetaceae</taxon>
        <taxon>Vanderwaltozyma</taxon>
    </lineage>
</organism>
<comment type="subcellular location">
    <subcellularLocation>
        <location evidence="1">Nucleus</location>
    </subcellularLocation>
</comment>
<dbReference type="SMART" id="SM00066">
    <property type="entry name" value="GAL4"/>
    <property type="match status" value="1"/>
</dbReference>
<dbReference type="OrthoDB" id="4454541at2759"/>
<feature type="coiled-coil region" evidence="6">
    <location>
        <begin position="267"/>
        <end position="294"/>
    </location>
</feature>
<name>A7TNP0_VANPO</name>
<evidence type="ECO:0000256" key="4">
    <source>
        <dbReference type="ARBA" id="ARBA00023163"/>
    </source>
</evidence>
<feature type="region of interest" description="Disordered" evidence="7">
    <location>
        <begin position="111"/>
        <end position="135"/>
    </location>
</feature>
<evidence type="ECO:0000256" key="2">
    <source>
        <dbReference type="ARBA" id="ARBA00023015"/>
    </source>
</evidence>
<accession>A7TNP0</accession>
<keyword evidence="6" id="KW-0175">Coiled coil</keyword>
<keyword evidence="10" id="KW-1185">Reference proteome</keyword>
<dbReference type="GeneID" id="5544238"/>
<dbReference type="OMA" id="IYMHEIG"/>
<evidence type="ECO:0000259" key="8">
    <source>
        <dbReference type="PROSITE" id="PS00463"/>
    </source>
</evidence>
<dbReference type="GO" id="GO:0000976">
    <property type="term" value="F:transcription cis-regulatory region binding"/>
    <property type="evidence" value="ECO:0007669"/>
    <property type="project" value="TreeGrafter"/>
</dbReference>
<dbReference type="Gene3D" id="4.10.240.10">
    <property type="entry name" value="Zn(2)-C6 fungal-type DNA-binding domain"/>
    <property type="match status" value="1"/>
</dbReference>
<protein>
    <recommendedName>
        <fullName evidence="8">Zn(2)-C6 fungal-type domain-containing protein</fullName>
    </recommendedName>
</protein>
<keyword evidence="2" id="KW-0805">Transcription regulation</keyword>
<dbReference type="FunCoup" id="A7TNP0">
    <property type="interactions" value="262"/>
</dbReference>
<dbReference type="PANTHER" id="PTHR31845:SF10">
    <property type="entry name" value="ZN(II)2CYS6 TRANSCRIPTION FACTOR (EUROFUNG)"/>
    <property type="match status" value="1"/>
</dbReference>
<sequence length="856" mass="98927">MNSEQNVSARLNEYYGSSDRNMNNDDNSRNYNITVITGVNSDDPRLSVPTRINSSEWEKRKRNTFACISCHASKQKCVPSDLDDIFLKPCQRCFRSKKICAFDLSKRTRKRKSRSIGPLKHSASSEEVSNQVKISSQSMQHSITLQDQSLMKQNLANIPYSNQNVALSCSGLENQPSADQSSIKTTDKNILPGIQQSLYDLWPTINKNRLNNSNKLETPISNAPVLFPSNGYEGNAGSSVPSYNEVSEDKSNKRKYRGSYIYNSSFRKQLRSLLEQQKGKIVELFEKFNRLSEKWNATVLNTYFTDTLTDPVSIGIISHREAELRLQLYRTEMTDRNKLPFVKSFSEISVDTLRTEKPIYFSAIMSSVSVMMAEKDTTYETNLKLDSFMLHIIKNQLFKSNVKSIELLEGLLTLCLWYNIPEWSSKTHYHIFNYICCCLTRDLGPTFVARTFEIFNEDDPFHNKDQYKTPLETYKNGPRLTLVNYISSLNISLFLRQSNQIRWSSLTEHACKSVLEEKEKNLMPKIEDDDRMLIVFARLNHLLEKIHLQLYEASDYHEEDDDPEFTDKHIRKLITKYELQLNSIKEEIPATRHRVLAFYYSVEAYFHQFILRKFLNESPNPTELTEEVRIAFIRCNKCCMATLQEFAKLEPQFIASLPLFHISRIIYTVGLLLLKVRFCSVTMPVFHEFLADTDPSVDVVNEISKLLERTAEKYVYNTFILKFQYVIALFVQTYGNKVIDSAKSSSRRQSTNNEHEIINKENIREYPLDIQNSDTLINNYDNSQKEVVPTQNQNTSSNIFPSVKPEFENEVLLPTETSSSPSTSSINLNEYLADIDSLVLGFNALNDEFWTDVFNI</sequence>
<gene>
    <name evidence="9" type="ORF">Kpol_1001p3</name>
</gene>
<evidence type="ECO:0000256" key="5">
    <source>
        <dbReference type="ARBA" id="ARBA00023242"/>
    </source>
</evidence>